<evidence type="ECO:0000313" key="2">
    <source>
        <dbReference type="EMBL" id="KRG42380.1"/>
    </source>
</evidence>
<feature type="transmembrane region" description="Helical" evidence="1">
    <location>
        <begin position="12"/>
        <end position="31"/>
    </location>
</feature>
<dbReference type="AlphaFoldDB" id="A0A0R0ABS8"/>
<dbReference type="OrthoDB" id="5897025at2"/>
<name>A0A0R0ABS8_9GAMM</name>
<feature type="transmembrane region" description="Helical" evidence="1">
    <location>
        <begin position="66"/>
        <end position="84"/>
    </location>
</feature>
<keyword evidence="3" id="KW-1185">Reference proteome</keyword>
<dbReference type="EMBL" id="LLXU01000081">
    <property type="protein sequence ID" value="KRG42380.1"/>
    <property type="molecule type" value="Genomic_DNA"/>
</dbReference>
<dbReference type="STRING" id="676599.ARC20_10955"/>
<dbReference type="Proteomes" id="UP000051802">
    <property type="component" value="Unassembled WGS sequence"/>
</dbReference>
<evidence type="ECO:0008006" key="4">
    <source>
        <dbReference type="Google" id="ProtNLM"/>
    </source>
</evidence>
<evidence type="ECO:0000256" key="1">
    <source>
        <dbReference type="SAM" id="Phobius"/>
    </source>
</evidence>
<gene>
    <name evidence="2" type="ORF">ARC20_10955</name>
</gene>
<sequence>MPPSPDLPLDDLMPWLFALWVAVGLAALAFFRHTRNARLKRGVWIALMLGADAVFLGVVWATGAPWYFFALALGVVAIGTRRSLAMTRFCDACGGNHFPMDGQTAPTTCRHCGADLQAARPPTVH</sequence>
<dbReference type="RefSeq" id="WP_057646826.1">
    <property type="nucleotide sequence ID" value="NZ_LLXU01000081.1"/>
</dbReference>
<keyword evidence="1" id="KW-0812">Transmembrane</keyword>
<reference evidence="2 3" key="1">
    <citation type="submission" date="2015-10" db="EMBL/GenBank/DDBJ databases">
        <title>Genome sequencing and analysis of members of genus Stenotrophomonas.</title>
        <authorList>
            <person name="Patil P.P."/>
            <person name="Midha S."/>
            <person name="Patil P.B."/>
        </authorList>
    </citation>
    <scope>NUCLEOTIDE SEQUENCE [LARGE SCALE GENOMIC DNA]</scope>
    <source>
        <strain evidence="2 3">JCM 16536</strain>
    </source>
</reference>
<keyword evidence="1" id="KW-0472">Membrane</keyword>
<keyword evidence="1" id="KW-1133">Transmembrane helix</keyword>
<proteinExistence type="predicted"/>
<organism evidence="2 3">
    <name type="scientific">Stenotrophomonas panacihumi</name>
    <dbReference type="NCBI Taxonomy" id="676599"/>
    <lineage>
        <taxon>Bacteria</taxon>
        <taxon>Pseudomonadati</taxon>
        <taxon>Pseudomonadota</taxon>
        <taxon>Gammaproteobacteria</taxon>
        <taxon>Lysobacterales</taxon>
        <taxon>Lysobacteraceae</taxon>
        <taxon>Stenotrophomonas</taxon>
    </lineage>
</organism>
<comment type="caution">
    <text evidence="2">The sequence shown here is derived from an EMBL/GenBank/DDBJ whole genome shotgun (WGS) entry which is preliminary data.</text>
</comment>
<evidence type="ECO:0000313" key="3">
    <source>
        <dbReference type="Proteomes" id="UP000051802"/>
    </source>
</evidence>
<protein>
    <recommendedName>
        <fullName evidence="4">Zinc ribbon domain-containing protein</fullName>
    </recommendedName>
</protein>
<feature type="transmembrane region" description="Helical" evidence="1">
    <location>
        <begin position="43"/>
        <end position="60"/>
    </location>
</feature>
<accession>A0A0R0ABS8</accession>